<name>A0A2B7YRN4_POLH7</name>
<evidence type="ECO:0000256" key="11">
    <source>
        <dbReference type="SAM" id="MobiDB-lite"/>
    </source>
</evidence>
<keyword evidence="3 10" id="KW-0813">Transport</keyword>
<keyword evidence="4 9" id="KW-0812">Transmembrane</keyword>
<dbReference type="InterPro" id="IPR023395">
    <property type="entry name" value="MCP_dom_sf"/>
</dbReference>
<dbReference type="STRING" id="1447883.A0A2B7YRN4"/>
<dbReference type="FunFam" id="1.50.40.10:FF:000107">
    <property type="entry name" value="Mitochondrial dicarboxylate carrier"/>
    <property type="match status" value="1"/>
</dbReference>
<dbReference type="AlphaFoldDB" id="A0A2B7YRN4"/>
<organism evidence="12 13">
    <name type="scientific">Polytolypa hystricis (strain UAMH7299)</name>
    <dbReference type="NCBI Taxonomy" id="1447883"/>
    <lineage>
        <taxon>Eukaryota</taxon>
        <taxon>Fungi</taxon>
        <taxon>Dikarya</taxon>
        <taxon>Ascomycota</taxon>
        <taxon>Pezizomycotina</taxon>
        <taxon>Eurotiomycetes</taxon>
        <taxon>Eurotiomycetidae</taxon>
        <taxon>Onygenales</taxon>
        <taxon>Onygenales incertae sedis</taxon>
        <taxon>Polytolypa</taxon>
    </lineage>
</organism>
<protein>
    <recommendedName>
        <fullName evidence="14">Mitochondrial thiamine pyrophosphate carrier 1</fullName>
    </recommendedName>
</protein>
<evidence type="ECO:0008006" key="14">
    <source>
        <dbReference type="Google" id="ProtNLM"/>
    </source>
</evidence>
<comment type="caution">
    <text evidence="12">The sequence shown here is derived from an EMBL/GenBank/DDBJ whole genome shotgun (WGS) entry which is preliminary data.</text>
</comment>
<sequence>MAGRDKTQQTASTQSAPSSSSKIHYPFWFGGSASSCAAASRYKSFQANRRYELIGAFSLLIPRTQQVRLQTRKAGDPSSMFRTFIHVVKHNGVLGLYRGLSASLLRQMTYSTTRFGVYEELKARLTPASSSTPPSLPVLIALASGSGFIGGVIGNPADVLNVRMQSDAGLPPEKRRNYKNVVDGLVRMLRSEGPRSLFLGVWPNSARATLMTAAQLASYDEFKGVCFKLGMSDNLATHFTASLMAGFTATTIASPVDVIKTRVMSAGPETKGHGLMRVLRDICRNEGYVWMFRGWVPSFVRLGPHTVVTFLFLEEHKKIYRAWTADSKSETAAVL</sequence>
<dbReference type="SUPFAM" id="SSF103506">
    <property type="entry name" value="Mitochondrial carrier"/>
    <property type="match status" value="1"/>
</dbReference>
<evidence type="ECO:0000256" key="5">
    <source>
        <dbReference type="ARBA" id="ARBA00022737"/>
    </source>
</evidence>
<evidence type="ECO:0000256" key="10">
    <source>
        <dbReference type="RuleBase" id="RU000488"/>
    </source>
</evidence>
<dbReference type="Proteomes" id="UP000224634">
    <property type="component" value="Unassembled WGS sequence"/>
</dbReference>
<feature type="repeat" description="Solcar" evidence="9">
    <location>
        <begin position="233"/>
        <end position="319"/>
    </location>
</feature>
<dbReference type="EMBL" id="PDNA01000023">
    <property type="protein sequence ID" value="PGH23522.1"/>
    <property type="molecule type" value="Genomic_DNA"/>
</dbReference>
<keyword evidence="8 9" id="KW-0472">Membrane</keyword>
<feature type="region of interest" description="Disordered" evidence="11">
    <location>
        <begin position="1"/>
        <end position="21"/>
    </location>
</feature>
<feature type="repeat" description="Solcar" evidence="9">
    <location>
        <begin position="39"/>
        <end position="124"/>
    </location>
</feature>
<keyword evidence="6" id="KW-0999">Mitochondrion inner membrane</keyword>
<evidence type="ECO:0000256" key="1">
    <source>
        <dbReference type="ARBA" id="ARBA00004141"/>
    </source>
</evidence>
<dbReference type="InterPro" id="IPR018108">
    <property type="entry name" value="MCP_transmembrane"/>
</dbReference>
<dbReference type="PANTHER" id="PTHR45618">
    <property type="entry name" value="MITOCHONDRIAL DICARBOXYLATE CARRIER-RELATED"/>
    <property type="match status" value="1"/>
</dbReference>
<keyword evidence="5" id="KW-0677">Repeat</keyword>
<evidence type="ECO:0000313" key="12">
    <source>
        <dbReference type="EMBL" id="PGH23522.1"/>
    </source>
</evidence>
<keyword evidence="7" id="KW-1133">Transmembrane helix</keyword>
<evidence type="ECO:0000256" key="7">
    <source>
        <dbReference type="ARBA" id="ARBA00022989"/>
    </source>
</evidence>
<accession>A0A2B7YRN4</accession>
<evidence type="ECO:0000256" key="2">
    <source>
        <dbReference type="ARBA" id="ARBA00006375"/>
    </source>
</evidence>
<evidence type="ECO:0000313" key="13">
    <source>
        <dbReference type="Proteomes" id="UP000224634"/>
    </source>
</evidence>
<dbReference type="Gene3D" id="1.50.40.10">
    <property type="entry name" value="Mitochondrial carrier domain"/>
    <property type="match status" value="1"/>
</dbReference>
<dbReference type="OrthoDB" id="448427at2759"/>
<reference evidence="12 13" key="1">
    <citation type="submission" date="2017-10" db="EMBL/GenBank/DDBJ databases">
        <title>Comparative genomics in systemic dimorphic fungi from Ajellomycetaceae.</title>
        <authorList>
            <person name="Munoz J.F."/>
            <person name="Mcewen J.G."/>
            <person name="Clay O.K."/>
            <person name="Cuomo C.A."/>
        </authorList>
    </citation>
    <scope>NUCLEOTIDE SEQUENCE [LARGE SCALE GENOMIC DNA]</scope>
    <source>
        <strain evidence="12 13">UAMH7299</strain>
    </source>
</reference>
<gene>
    <name evidence="12" type="ORF">AJ80_02476</name>
</gene>
<dbReference type="Pfam" id="PF00153">
    <property type="entry name" value="Mito_carr"/>
    <property type="match status" value="3"/>
</dbReference>
<feature type="repeat" description="Solcar" evidence="9">
    <location>
        <begin position="134"/>
        <end position="225"/>
    </location>
</feature>
<proteinExistence type="inferred from homology"/>
<feature type="compositionally biased region" description="Low complexity" evidence="11">
    <location>
        <begin position="8"/>
        <end position="21"/>
    </location>
</feature>
<dbReference type="PROSITE" id="PS50920">
    <property type="entry name" value="SOLCAR"/>
    <property type="match status" value="3"/>
</dbReference>
<comment type="subcellular location">
    <subcellularLocation>
        <location evidence="1">Membrane</location>
        <topology evidence="1">Multi-pass membrane protein</topology>
    </subcellularLocation>
</comment>
<evidence type="ECO:0000256" key="3">
    <source>
        <dbReference type="ARBA" id="ARBA00022448"/>
    </source>
</evidence>
<comment type="similarity">
    <text evidence="2 10">Belongs to the mitochondrial carrier (TC 2.A.29) family.</text>
</comment>
<keyword evidence="13" id="KW-1185">Reference proteome</keyword>
<evidence type="ECO:0000256" key="6">
    <source>
        <dbReference type="ARBA" id="ARBA00022792"/>
    </source>
</evidence>
<evidence type="ECO:0000256" key="9">
    <source>
        <dbReference type="PROSITE-ProRule" id="PRU00282"/>
    </source>
</evidence>
<dbReference type="GO" id="GO:0016020">
    <property type="term" value="C:membrane"/>
    <property type="evidence" value="ECO:0007669"/>
    <property type="project" value="UniProtKB-SubCell"/>
</dbReference>
<keyword evidence="6" id="KW-0496">Mitochondrion</keyword>
<evidence type="ECO:0000256" key="8">
    <source>
        <dbReference type="ARBA" id="ARBA00023136"/>
    </source>
</evidence>
<evidence type="ECO:0000256" key="4">
    <source>
        <dbReference type="ARBA" id="ARBA00022692"/>
    </source>
</evidence>
<dbReference type="InterPro" id="IPR050391">
    <property type="entry name" value="Mito_Metabolite_Transporter"/>
</dbReference>